<dbReference type="AlphaFoldDB" id="A0A420I503"/>
<evidence type="ECO:0008006" key="3">
    <source>
        <dbReference type="Google" id="ProtNLM"/>
    </source>
</evidence>
<comment type="caution">
    <text evidence="1">The sequence shown here is derived from an EMBL/GenBank/DDBJ whole genome shotgun (WGS) entry which is preliminary data.</text>
</comment>
<dbReference type="SUPFAM" id="SSF54768">
    <property type="entry name" value="dsRNA-binding domain-like"/>
    <property type="match status" value="1"/>
</dbReference>
<sequence>MAGQNQTSLRNLCIRKLWPMPVYNLVAATGGYLYNVVILGHAIVGDIHDTDFEAREAAASNALLLYGDRL</sequence>
<evidence type="ECO:0000313" key="1">
    <source>
        <dbReference type="EMBL" id="RKF64770.1"/>
    </source>
</evidence>
<evidence type="ECO:0000313" key="2">
    <source>
        <dbReference type="Proteomes" id="UP000286134"/>
    </source>
</evidence>
<protein>
    <recommendedName>
        <fullName evidence="3">DRBM domain-containing protein</fullName>
    </recommendedName>
</protein>
<dbReference type="EMBL" id="MCFK01001640">
    <property type="protein sequence ID" value="RKF64770.1"/>
    <property type="molecule type" value="Genomic_DNA"/>
</dbReference>
<proteinExistence type="predicted"/>
<reference evidence="1 2" key="1">
    <citation type="journal article" date="2018" name="BMC Genomics">
        <title>Comparative genome analyses reveal sequence features reflecting distinct modes of host-adaptation between dicot and monocot powdery mildew.</title>
        <authorList>
            <person name="Wu Y."/>
            <person name="Ma X."/>
            <person name="Pan Z."/>
            <person name="Kale S.D."/>
            <person name="Song Y."/>
            <person name="King H."/>
            <person name="Zhang Q."/>
            <person name="Presley C."/>
            <person name="Deng X."/>
            <person name="Wei C.I."/>
            <person name="Xiao S."/>
        </authorList>
    </citation>
    <scope>NUCLEOTIDE SEQUENCE [LARGE SCALE GENOMIC DNA]</scope>
    <source>
        <strain evidence="1">UMSG2</strain>
    </source>
</reference>
<dbReference type="OrthoDB" id="10459160at2759"/>
<keyword evidence="2" id="KW-1185">Reference proteome</keyword>
<gene>
    <name evidence="1" type="ORF">OnM2_016002</name>
</gene>
<dbReference type="Proteomes" id="UP000286134">
    <property type="component" value="Unassembled WGS sequence"/>
</dbReference>
<accession>A0A420I503</accession>
<name>A0A420I503_9PEZI</name>
<organism evidence="1 2">
    <name type="scientific">Erysiphe neolycopersici</name>
    <dbReference type="NCBI Taxonomy" id="212602"/>
    <lineage>
        <taxon>Eukaryota</taxon>
        <taxon>Fungi</taxon>
        <taxon>Dikarya</taxon>
        <taxon>Ascomycota</taxon>
        <taxon>Pezizomycotina</taxon>
        <taxon>Leotiomycetes</taxon>
        <taxon>Erysiphales</taxon>
        <taxon>Erysiphaceae</taxon>
        <taxon>Erysiphe</taxon>
    </lineage>
</organism>
<dbReference type="Gene3D" id="3.30.160.20">
    <property type="match status" value="1"/>
</dbReference>